<evidence type="ECO:0000313" key="1">
    <source>
        <dbReference type="EMBL" id="CZS96720.1"/>
    </source>
</evidence>
<organism evidence="1 2">
    <name type="scientific">Rhynchosporium agropyri</name>
    <dbReference type="NCBI Taxonomy" id="914238"/>
    <lineage>
        <taxon>Eukaryota</taxon>
        <taxon>Fungi</taxon>
        <taxon>Dikarya</taxon>
        <taxon>Ascomycota</taxon>
        <taxon>Pezizomycotina</taxon>
        <taxon>Leotiomycetes</taxon>
        <taxon>Helotiales</taxon>
        <taxon>Ploettnerulaceae</taxon>
        <taxon>Rhynchosporium</taxon>
    </lineage>
</organism>
<proteinExistence type="predicted"/>
<name>A0A1E1KFG1_9HELO</name>
<reference evidence="2" key="1">
    <citation type="submission" date="2016-03" db="EMBL/GenBank/DDBJ databases">
        <authorList>
            <person name="Guldener U."/>
        </authorList>
    </citation>
    <scope>NUCLEOTIDE SEQUENCE [LARGE SCALE GENOMIC DNA]</scope>
    <source>
        <strain evidence="2">04CH-RAC-A.6.1</strain>
    </source>
</reference>
<gene>
    <name evidence="1" type="ORF">RAG0_05929</name>
</gene>
<dbReference type="Proteomes" id="UP000178912">
    <property type="component" value="Unassembled WGS sequence"/>
</dbReference>
<protein>
    <submittedName>
        <fullName evidence="1">Uncharacterized protein</fullName>
    </submittedName>
</protein>
<dbReference type="EMBL" id="FJUX01000028">
    <property type="protein sequence ID" value="CZS96720.1"/>
    <property type="molecule type" value="Genomic_DNA"/>
</dbReference>
<sequence>MAFIVEVCRNGESGLALLLPLRQVLSEMSTNIPISPYVPYTDKNVPSSELPGLKSKHFANLETPAPRPKVWGLPGSRPWRHVRHHREAFDQKPLSPLLALNVPLPPDHCHF</sequence>
<evidence type="ECO:0000313" key="2">
    <source>
        <dbReference type="Proteomes" id="UP000178912"/>
    </source>
</evidence>
<keyword evidence="2" id="KW-1185">Reference proteome</keyword>
<accession>A0A1E1KFG1</accession>
<dbReference type="AlphaFoldDB" id="A0A1E1KFG1"/>